<comment type="caution">
    <text evidence="5">The sequence shown here is derived from an EMBL/GenBank/DDBJ whole genome shotgun (WGS) entry which is preliminary data.</text>
</comment>
<dbReference type="InterPro" id="IPR051609">
    <property type="entry name" value="NmrA/Isoflavone_reductase-like"/>
</dbReference>
<keyword evidence="6" id="KW-1185">Reference proteome</keyword>
<reference evidence="5 6" key="1">
    <citation type="submission" date="2018-05" db="EMBL/GenBank/DDBJ databases">
        <title>Genome sequencing and assembly of the regulated plant pathogen Lachnellula willkommii and related sister species for the development of diagnostic species identification markers.</title>
        <authorList>
            <person name="Giroux E."/>
            <person name="Bilodeau G."/>
        </authorList>
    </citation>
    <scope>NUCLEOTIDE SEQUENCE [LARGE SCALE GENOMIC DNA]</scope>
    <source>
        <strain evidence="5 6">CBS 268.59</strain>
    </source>
</reference>
<evidence type="ECO:0000313" key="6">
    <source>
        <dbReference type="Proteomes" id="UP000469558"/>
    </source>
</evidence>
<dbReference type="EMBL" id="QGMK01000542">
    <property type="protein sequence ID" value="TVY81128.1"/>
    <property type="molecule type" value="Genomic_DNA"/>
</dbReference>
<dbReference type="Proteomes" id="UP000469558">
    <property type="component" value="Unassembled WGS sequence"/>
</dbReference>
<dbReference type="OrthoDB" id="419598at2759"/>
<evidence type="ECO:0000256" key="3">
    <source>
        <dbReference type="ARBA" id="ARBA00023002"/>
    </source>
</evidence>
<dbReference type="Pfam" id="PF13460">
    <property type="entry name" value="NAD_binding_10"/>
    <property type="match status" value="1"/>
</dbReference>
<accession>A0A8T9C644</accession>
<comment type="similarity">
    <text evidence="1">Belongs to the NmrA-type oxidoreductase family. Isoflavone reductase subfamily.</text>
</comment>
<evidence type="ECO:0000256" key="2">
    <source>
        <dbReference type="ARBA" id="ARBA00022857"/>
    </source>
</evidence>
<dbReference type="InterPro" id="IPR016040">
    <property type="entry name" value="NAD(P)-bd_dom"/>
</dbReference>
<dbReference type="PANTHER" id="PTHR47706">
    <property type="entry name" value="NMRA-LIKE FAMILY PROTEIN"/>
    <property type="match status" value="1"/>
</dbReference>
<dbReference type="InterPro" id="IPR036291">
    <property type="entry name" value="NAD(P)-bd_dom_sf"/>
</dbReference>
<dbReference type="Gene3D" id="3.40.50.720">
    <property type="entry name" value="NAD(P)-binding Rossmann-like Domain"/>
    <property type="match status" value="1"/>
</dbReference>
<evidence type="ECO:0000313" key="5">
    <source>
        <dbReference type="EMBL" id="TVY81128.1"/>
    </source>
</evidence>
<gene>
    <name evidence="5" type="ORF">LSUE1_G003360</name>
</gene>
<dbReference type="SUPFAM" id="SSF51735">
    <property type="entry name" value="NAD(P)-binding Rossmann-fold domains"/>
    <property type="match status" value="1"/>
</dbReference>
<proteinExistence type="inferred from homology"/>
<keyword evidence="2" id="KW-0521">NADP</keyword>
<dbReference type="GO" id="GO:0016491">
    <property type="term" value="F:oxidoreductase activity"/>
    <property type="evidence" value="ECO:0007669"/>
    <property type="project" value="UniProtKB-KW"/>
</dbReference>
<name>A0A8T9C644_9HELO</name>
<protein>
    <recommendedName>
        <fullName evidence="4">NAD(P)-binding domain-containing protein</fullName>
    </recommendedName>
</protein>
<feature type="domain" description="NAD(P)-binding" evidence="4">
    <location>
        <begin position="24"/>
        <end position="117"/>
    </location>
</feature>
<organism evidence="5 6">
    <name type="scientific">Lachnellula suecica</name>
    <dbReference type="NCBI Taxonomy" id="602035"/>
    <lineage>
        <taxon>Eukaryota</taxon>
        <taxon>Fungi</taxon>
        <taxon>Dikarya</taxon>
        <taxon>Ascomycota</taxon>
        <taxon>Pezizomycotina</taxon>
        <taxon>Leotiomycetes</taxon>
        <taxon>Helotiales</taxon>
        <taxon>Lachnaceae</taxon>
        <taxon>Lachnellula</taxon>
    </lineage>
</organism>
<evidence type="ECO:0000259" key="4">
    <source>
        <dbReference type="Pfam" id="PF13460"/>
    </source>
</evidence>
<dbReference type="AlphaFoldDB" id="A0A8T9C644"/>
<sequence>MSPKYAKDQPAGFSNRIENVAIIGAGGHVGKHFAEELLKTGKHTVTALTRMDSQSTFPEGVKVARIDYDNEESIVSALKGQQFFVITLPARSQGAHSTLVNAAAKAGVPYVMANIYGYDIHNKRLNEASSHGQTSLKYCAEIESLGVSSWVAMICGYWYEWSLALPPPWFGFDIKAKKVTFYDDGKTRVNVSTWIYCGKALAGLLSLKELPEDENDESLTVSRWKNKPLYISSFKVCQRDMLDSIHRLTGTTDKDWEIEYEPSDVRYKNGNEQVKNGDWLGFPKAMYARVFFPNGDGNFESTRGLENALLGLPKDDLDEATKRTLEMVESGWTIPGLQGR</sequence>
<dbReference type="PANTHER" id="PTHR47706:SF7">
    <property type="entry name" value="CIPA-LIKE, PUTATIVE (AFU_ORTHOLOGUE AFUA_1G01630)-RELATED"/>
    <property type="match status" value="1"/>
</dbReference>
<keyword evidence="3" id="KW-0560">Oxidoreductase</keyword>
<evidence type="ECO:0000256" key="1">
    <source>
        <dbReference type="ARBA" id="ARBA00005725"/>
    </source>
</evidence>